<sequence length="146" mass="15974">MTSYQDDDTQSLISTVSVPLPSAPPPTGPNTVVGVELPTADEIGRLLIFSDTFRIARGTPATSAVATQDVPKPPVTEAEERGGVPENTVWPEVVDEKIVDGMKRLAQYANDMHALDPSKSVEQYYGERLAKLLREGEVKFNMEFLK</sequence>
<dbReference type="EMBL" id="KB446541">
    <property type="protein sequence ID" value="EME42419.1"/>
    <property type="molecule type" value="Genomic_DNA"/>
</dbReference>
<gene>
    <name evidence="2" type="ORF">DOTSEDRAFT_45957</name>
</gene>
<dbReference type="Proteomes" id="UP000016933">
    <property type="component" value="Unassembled WGS sequence"/>
</dbReference>
<feature type="region of interest" description="Disordered" evidence="1">
    <location>
        <begin position="60"/>
        <end position="88"/>
    </location>
</feature>
<dbReference type="eggNOG" id="ENOG502TACQ">
    <property type="taxonomic scope" value="Eukaryota"/>
</dbReference>
<evidence type="ECO:0000313" key="3">
    <source>
        <dbReference type="Proteomes" id="UP000016933"/>
    </source>
</evidence>
<reference evidence="3" key="1">
    <citation type="journal article" date="2012" name="PLoS Genet.">
        <title>The genomes of the fungal plant pathogens Cladosporium fulvum and Dothistroma septosporum reveal adaptation to different hosts and lifestyles but also signatures of common ancestry.</title>
        <authorList>
            <person name="de Wit P.J.G.M."/>
            <person name="van der Burgt A."/>
            <person name="Oekmen B."/>
            <person name="Stergiopoulos I."/>
            <person name="Abd-Elsalam K.A."/>
            <person name="Aerts A.L."/>
            <person name="Bahkali A.H."/>
            <person name="Beenen H.G."/>
            <person name="Chettri P."/>
            <person name="Cox M.P."/>
            <person name="Datema E."/>
            <person name="de Vries R.P."/>
            <person name="Dhillon B."/>
            <person name="Ganley A.R."/>
            <person name="Griffiths S.A."/>
            <person name="Guo Y."/>
            <person name="Hamelin R.C."/>
            <person name="Henrissat B."/>
            <person name="Kabir M.S."/>
            <person name="Jashni M.K."/>
            <person name="Kema G."/>
            <person name="Klaubauf S."/>
            <person name="Lapidus A."/>
            <person name="Levasseur A."/>
            <person name="Lindquist E."/>
            <person name="Mehrabi R."/>
            <person name="Ohm R.A."/>
            <person name="Owen T.J."/>
            <person name="Salamov A."/>
            <person name="Schwelm A."/>
            <person name="Schijlen E."/>
            <person name="Sun H."/>
            <person name="van den Burg H.A."/>
            <person name="van Ham R.C.H.J."/>
            <person name="Zhang S."/>
            <person name="Goodwin S.B."/>
            <person name="Grigoriev I.V."/>
            <person name="Collemare J."/>
            <person name="Bradshaw R.E."/>
        </authorList>
    </citation>
    <scope>NUCLEOTIDE SEQUENCE [LARGE SCALE GENOMIC DNA]</scope>
    <source>
        <strain evidence="3">NZE10 / CBS 128990</strain>
    </source>
</reference>
<dbReference type="HOGENOM" id="CLU_1777392_0_0_1"/>
<name>N1PJW8_DOTSN</name>
<proteinExistence type="predicted"/>
<reference evidence="2 3" key="2">
    <citation type="journal article" date="2012" name="PLoS Pathog.">
        <title>Diverse lifestyles and strategies of plant pathogenesis encoded in the genomes of eighteen Dothideomycetes fungi.</title>
        <authorList>
            <person name="Ohm R.A."/>
            <person name="Feau N."/>
            <person name="Henrissat B."/>
            <person name="Schoch C.L."/>
            <person name="Horwitz B.A."/>
            <person name="Barry K.W."/>
            <person name="Condon B.J."/>
            <person name="Copeland A.C."/>
            <person name="Dhillon B."/>
            <person name="Glaser F."/>
            <person name="Hesse C.N."/>
            <person name="Kosti I."/>
            <person name="LaButti K."/>
            <person name="Lindquist E.A."/>
            <person name="Lucas S."/>
            <person name="Salamov A.A."/>
            <person name="Bradshaw R.E."/>
            <person name="Ciuffetti L."/>
            <person name="Hamelin R.C."/>
            <person name="Kema G.H.J."/>
            <person name="Lawrence C."/>
            <person name="Scott J.A."/>
            <person name="Spatafora J.W."/>
            <person name="Turgeon B.G."/>
            <person name="de Wit P.J.G.M."/>
            <person name="Zhong S."/>
            <person name="Goodwin S.B."/>
            <person name="Grigoriev I.V."/>
        </authorList>
    </citation>
    <scope>NUCLEOTIDE SEQUENCE [LARGE SCALE GENOMIC DNA]</scope>
    <source>
        <strain evidence="3">NZE10 / CBS 128990</strain>
    </source>
</reference>
<keyword evidence="3" id="KW-1185">Reference proteome</keyword>
<dbReference type="OrthoDB" id="407617at2759"/>
<accession>N1PJW8</accession>
<evidence type="ECO:0000313" key="2">
    <source>
        <dbReference type="EMBL" id="EME42419.1"/>
    </source>
</evidence>
<dbReference type="AlphaFoldDB" id="N1PJW8"/>
<evidence type="ECO:0000256" key="1">
    <source>
        <dbReference type="SAM" id="MobiDB-lite"/>
    </source>
</evidence>
<organism evidence="2 3">
    <name type="scientific">Dothistroma septosporum (strain NZE10 / CBS 128990)</name>
    <name type="common">Red band needle blight fungus</name>
    <name type="synonym">Mycosphaerella pini</name>
    <dbReference type="NCBI Taxonomy" id="675120"/>
    <lineage>
        <taxon>Eukaryota</taxon>
        <taxon>Fungi</taxon>
        <taxon>Dikarya</taxon>
        <taxon>Ascomycota</taxon>
        <taxon>Pezizomycotina</taxon>
        <taxon>Dothideomycetes</taxon>
        <taxon>Dothideomycetidae</taxon>
        <taxon>Mycosphaerellales</taxon>
        <taxon>Mycosphaerellaceae</taxon>
        <taxon>Dothistroma</taxon>
    </lineage>
</organism>
<dbReference type="OMA" id="YANDMHA"/>
<protein>
    <submittedName>
        <fullName evidence="2">Uncharacterized protein</fullName>
    </submittedName>
</protein>